<feature type="domain" description="Diphthamide synthase" evidence="1">
    <location>
        <begin position="1"/>
        <end position="221"/>
    </location>
</feature>
<dbReference type="SUPFAM" id="SSF52402">
    <property type="entry name" value="Adenine nucleotide alpha hydrolases-like"/>
    <property type="match status" value="1"/>
</dbReference>
<dbReference type="InterPro" id="IPR014729">
    <property type="entry name" value="Rossmann-like_a/b/a_fold"/>
</dbReference>
<organism evidence="2 3">
    <name type="scientific">Acidianus sulfidivorans JP7</name>
    <dbReference type="NCBI Taxonomy" id="619593"/>
    <lineage>
        <taxon>Archaea</taxon>
        <taxon>Thermoproteota</taxon>
        <taxon>Thermoprotei</taxon>
        <taxon>Sulfolobales</taxon>
        <taxon>Sulfolobaceae</taxon>
        <taxon>Acidianus</taxon>
    </lineage>
</organism>
<dbReference type="InterPro" id="IPR002761">
    <property type="entry name" value="Diphthami_syn_dom"/>
</dbReference>
<dbReference type="Proteomes" id="UP000248410">
    <property type="component" value="Chromosome"/>
</dbReference>
<dbReference type="GO" id="GO:0017183">
    <property type="term" value="P:protein histidyl modification to diphthamide"/>
    <property type="evidence" value="ECO:0007669"/>
    <property type="project" value="TreeGrafter"/>
</dbReference>
<dbReference type="InterPro" id="IPR030662">
    <property type="entry name" value="DPH6/MJ0570"/>
</dbReference>
<dbReference type="AlphaFoldDB" id="A0A2U9IM36"/>
<dbReference type="PANTHER" id="PTHR12196:SF2">
    <property type="entry name" value="DIPHTHINE--AMMONIA LIGASE"/>
    <property type="match status" value="1"/>
</dbReference>
<dbReference type="PANTHER" id="PTHR12196">
    <property type="entry name" value="DOMAIN OF UNKNOWN FUNCTION 71 DUF71 -CONTAINING PROTEIN"/>
    <property type="match status" value="1"/>
</dbReference>
<reference evidence="2 3" key="1">
    <citation type="submission" date="2018-05" db="EMBL/GenBank/DDBJ databases">
        <title>Complete Genome Sequences of Extremely Thermoacidophilic, Metal-Mobilizing Type-Strain Members of the Archaeal Family Sulfolobaceae: Acidianus brierleyi DSM-1651T, Acidianus sulfidivorans DSM-18786T, Metallosphaera hakonensis DSM-7519T, and Metallosphaera prunae DSM-10039T.</title>
        <authorList>
            <person name="Counts J.A."/>
            <person name="Kelly R.M."/>
        </authorList>
    </citation>
    <scope>NUCLEOTIDE SEQUENCE [LARGE SCALE GENOMIC DNA]</scope>
    <source>
        <strain evidence="2 3">JP7</strain>
    </source>
</reference>
<dbReference type="KEGG" id="asul:DFR86_05520"/>
<proteinExistence type="predicted"/>
<evidence type="ECO:0000313" key="2">
    <source>
        <dbReference type="EMBL" id="AWR97073.1"/>
    </source>
</evidence>
<accession>A0A2U9IM36</accession>
<dbReference type="NCBIfam" id="TIGR00290">
    <property type="entry name" value="MJ0570_dom"/>
    <property type="match status" value="1"/>
</dbReference>
<dbReference type="NCBIfam" id="TIGR03679">
    <property type="entry name" value="arCOG00187"/>
    <property type="match status" value="1"/>
</dbReference>
<dbReference type="PIRSF" id="PIRSF039123">
    <property type="entry name" value="Diphthamide_synthase"/>
    <property type="match status" value="1"/>
</dbReference>
<dbReference type="Gene3D" id="3.90.1490.10">
    <property type="entry name" value="putative n-type atp pyrophosphatase, domain 2"/>
    <property type="match status" value="1"/>
</dbReference>
<keyword evidence="2" id="KW-0436">Ligase</keyword>
<evidence type="ECO:0000259" key="1">
    <source>
        <dbReference type="Pfam" id="PF01902"/>
    </source>
</evidence>
<dbReference type="FunFam" id="3.40.50.620:FF:000145">
    <property type="entry name" value="ATP-binding domain containing protein"/>
    <property type="match status" value="1"/>
</dbReference>
<gene>
    <name evidence="2" type="ORF">DFR86_05520</name>
</gene>
<dbReference type="Gene3D" id="3.40.50.620">
    <property type="entry name" value="HUPs"/>
    <property type="match status" value="1"/>
</dbReference>
<dbReference type="EMBL" id="CP029288">
    <property type="protein sequence ID" value="AWR97073.1"/>
    <property type="molecule type" value="Genomic_DNA"/>
</dbReference>
<dbReference type="CDD" id="cd01994">
    <property type="entry name" value="AANH_PF0828-like"/>
    <property type="match status" value="1"/>
</dbReference>
<protein>
    <submittedName>
        <fullName evidence="2">Diphthine--ammonia ligase</fullName>
    </submittedName>
</protein>
<keyword evidence="3" id="KW-1185">Reference proteome</keyword>
<dbReference type="GeneID" id="36837407"/>
<dbReference type="Pfam" id="PF01902">
    <property type="entry name" value="Diphthami_syn_2"/>
    <property type="match status" value="1"/>
</dbReference>
<dbReference type="GO" id="GO:0017178">
    <property type="term" value="F:diphthine-ammonia ligase activity"/>
    <property type="evidence" value="ECO:0007669"/>
    <property type="project" value="TreeGrafter"/>
</dbReference>
<dbReference type="InterPro" id="IPR022427">
    <property type="entry name" value="MJ0570_ATP-bd"/>
</dbReference>
<dbReference type="RefSeq" id="WP_110379963.1">
    <property type="nucleotide sequence ID" value="NZ_CP029288.2"/>
</dbReference>
<name>A0A2U9IM36_9CREN</name>
<sequence>MRVCVLFSGGKDSTFALHWAVFKGFEVLCLITLLPKREDSWMFQYPNVNYTDYQAKVMGYNILKFDTSGEKDKELEDLYNALNYAKKLGAEGIVSGALLSDYQRLNISLICEKLGLRSYTPLWRKNQEKYLLELIEDGFEFIITSISAYGFPYDLIGKIISKKDAEKIIYYSKKYGFNPAFEGGEAETFVVNAPLFKRKLKVEGMVKRIGEENWKYIITRIH</sequence>
<dbReference type="OrthoDB" id="372052at2157"/>
<evidence type="ECO:0000313" key="3">
    <source>
        <dbReference type="Proteomes" id="UP000248410"/>
    </source>
</evidence>